<dbReference type="NCBIfam" id="NF003611">
    <property type="entry name" value="PRK05257.3-2"/>
    <property type="match status" value="1"/>
</dbReference>
<dbReference type="PANTHER" id="PTHR43104:SF2">
    <property type="entry name" value="L-2-HYDROXYGLUTARATE DEHYDROGENASE, MITOCHONDRIAL"/>
    <property type="match status" value="1"/>
</dbReference>
<comment type="cofactor">
    <cofactor evidence="2 9">
        <name>FAD</name>
        <dbReference type="ChEBI" id="CHEBI:57692"/>
    </cofactor>
</comment>
<evidence type="ECO:0000256" key="2">
    <source>
        <dbReference type="ARBA" id="ARBA00001974"/>
    </source>
</evidence>
<gene>
    <name evidence="9" type="primary">mqo</name>
    <name evidence="10" type="ORF">CLV44_113101</name>
</gene>
<dbReference type="InterPro" id="IPR006231">
    <property type="entry name" value="MQO"/>
</dbReference>
<dbReference type="SUPFAM" id="SSF51905">
    <property type="entry name" value="FAD/NAD(P)-binding domain"/>
    <property type="match status" value="1"/>
</dbReference>
<dbReference type="PANTHER" id="PTHR43104">
    <property type="entry name" value="L-2-HYDROXYGLUTARATE DEHYDROGENASE, MITOCHONDRIAL"/>
    <property type="match status" value="1"/>
</dbReference>
<dbReference type="AlphaFoldDB" id="A0A2P8EUW4"/>
<evidence type="ECO:0000256" key="4">
    <source>
        <dbReference type="ARBA" id="ARBA00006389"/>
    </source>
</evidence>
<evidence type="ECO:0000256" key="9">
    <source>
        <dbReference type="HAMAP-Rule" id="MF_00212"/>
    </source>
</evidence>
<comment type="catalytic activity">
    <reaction evidence="1 9">
        <text>(S)-malate + a quinone = a quinol + oxaloacetate</text>
        <dbReference type="Rhea" id="RHEA:46012"/>
        <dbReference type="ChEBI" id="CHEBI:15589"/>
        <dbReference type="ChEBI" id="CHEBI:16452"/>
        <dbReference type="ChEBI" id="CHEBI:24646"/>
        <dbReference type="ChEBI" id="CHEBI:132124"/>
        <dbReference type="EC" id="1.1.5.4"/>
    </reaction>
</comment>
<evidence type="ECO:0000256" key="8">
    <source>
        <dbReference type="ARBA" id="ARBA00023002"/>
    </source>
</evidence>
<dbReference type="NCBIfam" id="NF009875">
    <property type="entry name" value="PRK13339.1"/>
    <property type="match status" value="1"/>
</dbReference>
<dbReference type="NCBIfam" id="NF003608">
    <property type="entry name" value="PRK05257.2-4"/>
    <property type="match status" value="1"/>
</dbReference>
<keyword evidence="5 9" id="KW-0816">Tricarboxylic acid cycle</keyword>
<evidence type="ECO:0000313" key="10">
    <source>
        <dbReference type="EMBL" id="PSL13263.1"/>
    </source>
</evidence>
<evidence type="ECO:0000256" key="3">
    <source>
        <dbReference type="ARBA" id="ARBA00005012"/>
    </source>
</evidence>
<dbReference type="GO" id="GO:0047545">
    <property type="term" value="F:(S)-2-hydroxyglutarate dehydrogenase activity"/>
    <property type="evidence" value="ECO:0007669"/>
    <property type="project" value="TreeGrafter"/>
</dbReference>
<dbReference type="OrthoDB" id="9763983at2"/>
<keyword evidence="8 9" id="KW-0560">Oxidoreductase</keyword>
<evidence type="ECO:0000256" key="5">
    <source>
        <dbReference type="ARBA" id="ARBA00022532"/>
    </source>
</evidence>
<evidence type="ECO:0000313" key="11">
    <source>
        <dbReference type="Proteomes" id="UP000242133"/>
    </source>
</evidence>
<dbReference type="HAMAP" id="MF_00212">
    <property type="entry name" value="MQO"/>
    <property type="match status" value="1"/>
</dbReference>
<keyword evidence="11" id="KW-1185">Reference proteome</keyword>
<reference evidence="10 11" key="1">
    <citation type="submission" date="2018-03" db="EMBL/GenBank/DDBJ databases">
        <title>Genomic Encyclopedia of Archaeal and Bacterial Type Strains, Phase II (KMG-II): from individual species to whole genera.</title>
        <authorList>
            <person name="Goeker M."/>
        </authorList>
    </citation>
    <scope>NUCLEOTIDE SEQUENCE [LARGE SCALE GENOMIC DNA]</scope>
    <source>
        <strain evidence="10 11">DSM 17586</strain>
    </source>
</reference>
<dbReference type="Pfam" id="PF06039">
    <property type="entry name" value="Mqo"/>
    <property type="match status" value="1"/>
</dbReference>
<name>A0A2P8EUW4_9GAMM</name>
<sequence>MAVRPGSPVGQIDRFSAGRATSHLLRSPIPLFTTKWRTHMTTKTVDVLLVGAGAMSTTLGMILKQLDPSLKICMVERLDHVARESTDGWNNAGTGHAAYCELNYTPEQADGSINTTKAFAINTSFEISLQFWSYLVEQGNLPSPKEFINPAPHSSFVWGEKNVEFLRKRYQALSQHHCFKDMEYSEDHDTLLEWMPLIMKNRDPAEKVAATRVRYGSDVNFGALARCMVMNLEQQENFDLLLSRIVQDLDQQADGSWNVKLKNTATGNNEVVNSRFVFLGAGGGALPLLQKSDIPEGKGYGGFPVSGMWLVCKRPEVIEQHMAKVYGMAPIGAPPMSVPHLDTRIIDGKKALLFGPFAGFTTKFLKQGSFMDLPCSISMGNLKPMLSVAKNNMDLTRYLISEVMQSHSSRVDSLRNFFPEAKDDDWELSYAGQRVQIIKPGTETAGKLEFGTEVITAKDGSLAALLGASPGASTAVSAMLSIVERCFEERLQEDSWKQKLRELVPSYGQSLTDDAELLNSVRARTLSVLELDRQA</sequence>
<dbReference type="NCBIfam" id="TIGR01320">
    <property type="entry name" value="mal_quin_oxido"/>
    <property type="match status" value="1"/>
</dbReference>
<keyword evidence="7 9" id="KW-0274">FAD</keyword>
<dbReference type="Proteomes" id="UP000242133">
    <property type="component" value="Unassembled WGS sequence"/>
</dbReference>
<comment type="similarity">
    <text evidence="4 9">Belongs to the MQO family.</text>
</comment>
<dbReference type="EMBL" id="PYGI01000013">
    <property type="protein sequence ID" value="PSL13263.1"/>
    <property type="molecule type" value="Genomic_DNA"/>
</dbReference>
<organism evidence="10 11">
    <name type="scientific">Marinobacterium halophilum</name>
    <dbReference type="NCBI Taxonomy" id="267374"/>
    <lineage>
        <taxon>Bacteria</taxon>
        <taxon>Pseudomonadati</taxon>
        <taxon>Pseudomonadota</taxon>
        <taxon>Gammaproteobacteria</taxon>
        <taxon>Oceanospirillales</taxon>
        <taxon>Oceanospirillaceae</taxon>
        <taxon>Marinobacterium</taxon>
    </lineage>
</organism>
<dbReference type="EC" id="1.1.5.4" evidence="9"/>
<dbReference type="NCBIfam" id="NF003606">
    <property type="entry name" value="PRK05257.2-1"/>
    <property type="match status" value="1"/>
</dbReference>
<evidence type="ECO:0000256" key="6">
    <source>
        <dbReference type="ARBA" id="ARBA00022630"/>
    </source>
</evidence>
<dbReference type="NCBIfam" id="NF003605">
    <property type="entry name" value="PRK05257.1-4"/>
    <property type="match status" value="1"/>
</dbReference>
<accession>A0A2P8EUW4</accession>
<comment type="caution">
    <text evidence="10">The sequence shown here is derived from an EMBL/GenBank/DDBJ whole genome shotgun (WGS) entry which is preliminary data.</text>
</comment>
<keyword evidence="6 9" id="KW-0285">Flavoprotein</keyword>
<dbReference type="UniPathway" id="UPA00223">
    <property type="reaction ID" value="UER01008"/>
</dbReference>
<evidence type="ECO:0000256" key="1">
    <source>
        <dbReference type="ARBA" id="ARBA00001139"/>
    </source>
</evidence>
<protein>
    <recommendedName>
        <fullName evidence="9">Probable malate:quinone oxidoreductase</fullName>
        <ecNumber evidence="9">1.1.5.4</ecNumber>
    </recommendedName>
    <alternativeName>
        <fullName evidence="9">MQO</fullName>
    </alternativeName>
    <alternativeName>
        <fullName evidence="9">Malate dehydrogenase [quinone]</fullName>
    </alternativeName>
</protein>
<dbReference type="GO" id="GO:0006099">
    <property type="term" value="P:tricarboxylic acid cycle"/>
    <property type="evidence" value="ECO:0007669"/>
    <property type="project" value="UniProtKB-UniRule"/>
</dbReference>
<dbReference type="GO" id="GO:0008924">
    <property type="term" value="F:L-malate dehydrogenase (quinone) activity"/>
    <property type="evidence" value="ECO:0007669"/>
    <property type="project" value="UniProtKB-UniRule"/>
</dbReference>
<dbReference type="NCBIfam" id="NF003603">
    <property type="entry name" value="PRK05257.1-1"/>
    <property type="match status" value="1"/>
</dbReference>
<comment type="pathway">
    <text evidence="3 9">Carbohydrate metabolism; tricarboxylic acid cycle; oxaloacetate from (S)-malate (quinone route): step 1/1.</text>
</comment>
<proteinExistence type="inferred from homology"/>
<dbReference type="NCBIfam" id="NF003613">
    <property type="entry name" value="PRK05257.3-4"/>
    <property type="match status" value="1"/>
</dbReference>
<dbReference type="InterPro" id="IPR036188">
    <property type="entry name" value="FAD/NAD-bd_sf"/>
</dbReference>
<evidence type="ECO:0000256" key="7">
    <source>
        <dbReference type="ARBA" id="ARBA00022827"/>
    </source>
</evidence>